<dbReference type="InterPro" id="IPR010679">
    <property type="entry name" value="DUF1254"/>
</dbReference>
<dbReference type="Pfam" id="PF06863">
    <property type="entry name" value="DUF1254"/>
    <property type="match status" value="1"/>
</dbReference>
<evidence type="ECO:0000313" key="5">
    <source>
        <dbReference type="Proteomes" id="UP001258994"/>
    </source>
</evidence>
<protein>
    <submittedName>
        <fullName evidence="4">DUF1254 domain-containing protein</fullName>
    </submittedName>
</protein>
<accession>A0ABY9TS13</accession>
<feature type="signal peptide" evidence="1">
    <location>
        <begin position="1"/>
        <end position="20"/>
    </location>
</feature>
<feature type="chain" id="PRO_5045072872" evidence="1">
    <location>
        <begin position="21"/>
        <end position="387"/>
    </location>
</feature>
<organism evidence="4 5">
    <name type="scientific">Thalassotalea psychrophila</name>
    <dbReference type="NCBI Taxonomy" id="3065647"/>
    <lineage>
        <taxon>Bacteria</taxon>
        <taxon>Pseudomonadati</taxon>
        <taxon>Pseudomonadota</taxon>
        <taxon>Gammaproteobacteria</taxon>
        <taxon>Alteromonadales</taxon>
        <taxon>Colwelliaceae</taxon>
        <taxon>Thalassotalea</taxon>
    </lineage>
</organism>
<proteinExistence type="predicted"/>
<feature type="domain" description="DUF1254" evidence="3">
    <location>
        <begin position="52"/>
        <end position="174"/>
    </location>
</feature>
<dbReference type="PANTHER" id="PTHR36509:SF2">
    <property type="entry name" value="BLL3101 PROTEIN"/>
    <property type="match status" value="1"/>
</dbReference>
<dbReference type="EMBL" id="CP134145">
    <property type="protein sequence ID" value="WNC70535.1"/>
    <property type="molecule type" value="Genomic_DNA"/>
</dbReference>
<evidence type="ECO:0000259" key="3">
    <source>
        <dbReference type="Pfam" id="PF06863"/>
    </source>
</evidence>
<dbReference type="InterPro" id="IPR010621">
    <property type="entry name" value="DUF1214"/>
</dbReference>
<gene>
    <name evidence="4" type="ORF">RGQ13_10345</name>
</gene>
<dbReference type="Pfam" id="PF06742">
    <property type="entry name" value="DUF1214"/>
    <property type="match status" value="1"/>
</dbReference>
<dbReference type="SUPFAM" id="SSF160935">
    <property type="entry name" value="VPA0735-like"/>
    <property type="match status" value="1"/>
</dbReference>
<feature type="domain" description="DUF1214" evidence="2">
    <location>
        <begin position="273"/>
        <end position="373"/>
    </location>
</feature>
<evidence type="ECO:0000259" key="2">
    <source>
        <dbReference type="Pfam" id="PF06742"/>
    </source>
</evidence>
<keyword evidence="1" id="KW-0732">Signal</keyword>
<dbReference type="RefSeq" id="WP_348389675.1">
    <property type="nucleotide sequence ID" value="NZ_CP134145.1"/>
</dbReference>
<evidence type="ECO:0000313" key="4">
    <source>
        <dbReference type="EMBL" id="WNC70535.1"/>
    </source>
</evidence>
<reference evidence="5" key="1">
    <citation type="submission" date="2023-09" db="EMBL/GenBank/DDBJ databases">
        <authorList>
            <person name="Li S."/>
            <person name="Li X."/>
            <person name="Zhang C."/>
            <person name="Zhao Z."/>
        </authorList>
    </citation>
    <scope>NUCLEOTIDE SEQUENCE [LARGE SCALE GENOMIC DNA]</scope>
    <source>
        <strain evidence="5">SQ149</strain>
    </source>
</reference>
<keyword evidence="5" id="KW-1185">Reference proteome</keyword>
<name>A0ABY9TS13_9GAMM</name>
<evidence type="ECO:0000256" key="1">
    <source>
        <dbReference type="SAM" id="SignalP"/>
    </source>
</evidence>
<sequence length="387" mass="42847">MNKLIAALLVTAVVSGTAAASEGPSEAQFHAYKAYHHGQYLVVTAESAGGTNKLVHTTSLPTEGTDPVVSPALDHLYSKAVVDLTKGPVVLTLPKVEDRYFSLHITDQEHYTIYDEIRPRGTYVFVRYDYKGEVPAGTVIKSRGDYPHVFVRTQAFNSSELENVKKIQDKITLKGVVGSISVKNDDYLQFTINSHDVYDENSGLLESLSQTYTQADHAKIREYLYAWYAKSGLFSNEGAFGPIDSKENHSDNTTLRAAGIIGHLGLPVHHAYYAPMFINCDKKRLNGSKDYSITVPYKNPGVGEFWSVTRYSQLTGNTIPGKNDLFNAYNTKPDANGNVTITFSATEPNDGTYWMPVNKDEPYYYVERYYAPDADTLVTSADACPQG</sequence>
<dbReference type="PANTHER" id="PTHR36509">
    <property type="entry name" value="BLL3101 PROTEIN"/>
    <property type="match status" value="1"/>
</dbReference>
<dbReference type="Proteomes" id="UP001258994">
    <property type="component" value="Chromosome"/>
</dbReference>
<dbReference type="Gene3D" id="2.60.120.600">
    <property type="entry name" value="Domain of unknown function DUF1214, C-terminal domain"/>
    <property type="match status" value="1"/>
</dbReference>
<dbReference type="InterPro" id="IPR037050">
    <property type="entry name" value="DUF1254_sf"/>
</dbReference>
<dbReference type="Gene3D" id="2.60.40.1610">
    <property type="entry name" value="Domain of unknown function DUF1254"/>
    <property type="match status" value="1"/>
</dbReference>
<dbReference type="InterPro" id="IPR037049">
    <property type="entry name" value="DUF1214_C_sf"/>
</dbReference>